<dbReference type="GO" id="GO:0008270">
    <property type="term" value="F:zinc ion binding"/>
    <property type="evidence" value="ECO:0007669"/>
    <property type="project" value="UniProtKB-KW"/>
</dbReference>
<reference evidence="4 5" key="1">
    <citation type="submission" date="2024-02" db="EMBL/GenBank/DDBJ databases">
        <authorList>
            <person name="Vignale AGUSTIN F."/>
            <person name="Sosa J E."/>
            <person name="Modenutti C."/>
        </authorList>
    </citation>
    <scope>NUCLEOTIDE SEQUENCE [LARGE SCALE GENOMIC DNA]</scope>
</reference>
<dbReference type="EMBL" id="CAUOFW020003725">
    <property type="protein sequence ID" value="CAK9161751.1"/>
    <property type="molecule type" value="Genomic_DNA"/>
</dbReference>
<keyword evidence="5" id="KW-1185">Reference proteome</keyword>
<dbReference type="Pfam" id="PF07002">
    <property type="entry name" value="Copine"/>
    <property type="match status" value="1"/>
</dbReference>
<dbReference type="InterPro" id="IPR010734">
    <property type="entry name" value="Copine_C"/>
</dbReference>
<protein>
    <recommendedName>
        <fullName evidence="3">RING-type domain-containing protein</fullName>
    </recommendedName>
</protein>
<organism evidence="4 5">
    <name type="scientific">Ilex paraguariensis</name>
    <name type="common">yerba mate</name>
    <dbReference type="NCBI Taxonomy" id="185542"/>
    <lineage>
        <taxon>Eukaryota</taxon>
        <taxon>Viridiplantae</taxon>
        <taxon>Streptophyta</taxon>
        <taxon>Embryophyta</taxon>
        <taxon>Tracheophyta</taxon>
        <taxon>Spermatophyta</taxon>
        <taxon>Magnoliopsida</taxon>
        <taxon>eudicotyledons</taxon>
        <taxon>Gunneridae</taxon>
        <taxon>Pentapetalae</taxon>
        <taxon>asterids</taxon>
        <taxon>campanulids</taxon>
        <taxon>Aquifoliales</taxon>
        <taxon>Aquifoliaceae</taxon>
        <taxon>Ilex</taxon>
    </lineage>
</organism>
<feature type="compositionally biased region" description="Low complexity" evidence="2">
    <location>
        <begin position="42"/>
        <end position="64"/>
    </location>
</feature>
<evidence type="ECO:0000256" key="2">
    <source>
        <dbReference type="SAM" id="MobiDB-lite"/>
    </source>
</evidence>
<proteinExistence type="predicted"/>
<keyword evidence="1" id="KW-0862">Zinc</keyword>
<evidence type="ECO:0000313" key="5">
    <source>
        <dbReference type="Proteomes" id="UP001642360"/>
    </source>
</evidence>
<dbReference type="PANTHER" id="PTHR45751:SF29">
    <property type="entry name" value="E3 UBIQUITIN-PROTEIN LIGASE RGLG2"/>
    <property type="match status" value="1"/>
</dbReference>
<sequence>MGGRSSREDSSLRRQSSSLRSTTSSSWNQYEYPPSSYPQPAYPQDNQNYAPQYAYPAYPPQQQYNPPPQNYGGRSQDVQRNHFPDPQRKLDRRYSRIADNYSSLVEVTEALARAGLESSNLIVGIDFTKSNEWTGAKSFNRRSLHHIGDSLNPYEQAISIIGKTLAAFDEDNLIPCYGFGDASTHDQDVFSFYPDDRFCNGFEEVLSRYREIVPHLRLAGPTSFSPIIEMAMTIVEQSGGQYHVLVIIADGQVTRSVDTERGQLSPQEQKTVEAIVEASKFPLSIILVGVGDGPWDMMREFDDNIPARAFDNFQFVNFTEIMAKNLAQSRKETEFALSALMEIPSQYKATIELNVLGSRKGNAPERFPLPPPAYVAASFSSAKPSLSTKKPSSPPYYGQSIDTARSSSHYYGQSVDTAPSSSHYYGQNTPVGTAPPAPSSSPYYGESTPVAPSSTYDNQLCPICLSNSKDMAFGCGHQTCYDCGQDLQLCPICRSPIQTRIKLY</sequence>
<dbReference type="AlphaFoldDB" id="A0ABC8SX31"/>
<dbReference type="Proteomes" id="UP001642360">
    <property type="component" value="Unassembled WGS sequence"/>
</dbReference>
<dbReference type="InterPro" id="IPR001841">
    <property type="entry name" value="Znf_RING"/>
</dbReference>
<feature type="compositionally biased region" description="Polar residues" evidence="2">
    <location>
        <begin position="419"/>
        <end position="431"/>
    </location>
</feature>
<dbReference type="SMART" id="SM00327">
    <property type="entry name" value="VWA"/>
    <property type="match status" value="1"/>
</dbReference>
<keyword evidence="1" id="KW-0863">Zinc-finger</keyword>
<dbReference type="Pfam" id="PF13920">
    <property type="entry name" value="zf-C3HC4_3"/>
    <property type="match status" value="1"/>
</dbReference>
<feature type="compositionally biased region" description="Low complexity" evidence="2">
    <location>
        <begin position="13"/>
        <end position="34"/>
    </location>
</feature>
<gene>
    <name evidence="4" type="ORF">ILEXP_LOCUS30570</name>
</gene>
<dbReference type="SMART" id="SM00184">
    <property type="entry name" value="RING"/>
    <property type="match status" value="1"/>
</dbReference>
<evidence type="ECO:0000256" key="1">
    <source>
        <dbReference type="PROSITE-ProRule" id="PRU00175"/>
    </source>
</evidence>
<dbReference type="InterPro" id="IPR002035">
    <property type="entry name" value="VWF_A"/>
</dbReference>
<dbReference type="SUPFAM" id="SSF53300">
    <property type="entry name" value="vWA-like"/>
    <property type="match status" value="1"/>
</dbReference>
<dbReference type="CDD" id="cd16729">
    <property type="entry name" value="RING-HC_RGLG_plant"/>
    <property type="match status" value="1"/>
</dbReference>
<dbReference type="PANTHER" id="PTHR45751">
    <property type="entry name" value="COPINE FAMILY PROTEIN 1"/>
    <property type="match status" value="1"/>
</dbReference>
<evidence type="ECO:0000313" key="4">
    <source>
        <dbReference type="EMBL" id="CAK9161751.1"/>
    </source>
</evidence>
<feature type="compositionally biased region" description="Basic and acidic residues" evidence="2">
    <location>
        <begin position="77"/>
        <end position="89"/>
    </location>
</feature>
<keyword evidence="1" id="KW-0479">Metal-binding</keyword>
<accession>A0ABC8SX31</accession>
<dbReference type="InterPro" id="IPR052079">
    <property type="entry name" value="E3_ligase/Copine_domain"/>
</dbReference>
<name>A0ABC8SX31_9AQUA</name>
<feature type="region of interest" description="Disordered" evidence="2">
    <location>
        <begin position="1"/>
        <end position="89"/>
    </location>
</feature>
<dbReference type="InterPro" id="IPR036465">
    <property type="entry name" value="vWFA_dom_sf"/>
</dbReference>
<comment type="caution">
    <text evidence="4">The sequence shown here is derived from an EMBL/GenBank/DDBJ whole genome shotgun (WGS) entry which is preliminary data.</text>
</comment>
<dbReference type="InterPro" id="IPR013083">
    <property type="entry name" value="Znf_RING/FYVE/PHD"/>
</dbReference>
<evidence type="ECO:0000259" key="3">
    <source>
        <dbReference type="PROSITE" id="PS50089"/>
    </source>
</evidence>
<dbReference type="Gene3D" id="3.30.40.10">
    <property type="entry name" value="Zinc/RING finger domain, C3HC4 (zinc finger)"/>
    <property type="match status" value="1"/>
</dbReference>
<dbReference type="PROSITE" id="PS50089">
    <property type="entry name" value="ZF_RING_2"/>
    <property type="match status" value="1"/>
</dbReference>
<feature type="domain" description="RING-type" evidence="3">
    <location>
        <begin position="461"/>
        <end position="494"/>
    </location>
</feature>
<dbReference type="SUPFAM" id="SSF57850">
    <property type="entry name" value="RING/U-box"/>
    <property type="match status" value="1"/>
</dbReference>
<feature type="compositionally biased region" description="Basic and acidic residues" evidence="2">
    <location>
        <begin position="1"/>
        <end position="12"/>
    </location>
</feature>
<dbReference type="InterPro" id="IPR045317">
    <property type="entry name" value="RING-HC_RGLG1/2"/>
</dbReference>
<feature type="region of interest" description="Disordered" evidence="2">
    <location>
        <begin position="419"/>
        <end position="449"/>
    </location>
</feature>